<proteinExistence type="predicted"/>
<dbReference type="STRING" id="335543.Sfum_3713"/>
<dbReference type="AlphaFoldDB" id="A0LPN1"/>
<dbReference type="EMBL" id="CP000478">
    <property type="protein sequence ID" value="ABK19383.1"/>
    <property type="molecule type" value="Genomic_DNA"/>
</dbReference>
<name>A0LPN1_SYNFM</name>
<keyword evidence="2" id="KW-1185">Reference proteome</keyword>
<evidence type="ECO:0000313" key="1">
    <source>
        <dbReference type="EMBL" id="ABK19383.1"/>
    </source>
</evidence>
<evidence type="ECO:0000313" key="2">
    <source>
        <dbReference type="Proteomes" id="UP000001784"/>
    </source>
</evidence>
<protein>
    <submittedName>
        <fullName evidence="1">Conserved hypothetical cytosolic protein</fullName>
    </submittedName>
</protein>
<dbReference type="eggNOG" id="ENOG5033FNB">
    <property type="taxonomic scope" value="Bacteria"/>
</dbReference>
<dbReference type="KEGG" id="sfu:Sfum_3713"/>
<accession>A0LPN1</accession>
<dbReference type="Proteomes" id="UP000001784">
    <property type="component" value="Chromosome"/>
</dbReference>
<dbReference type="InParanoid" id="A0LPN1"/>
<reference evidence="1 2" key="1">
    <citation type="submission" date="2006-10" db="EMBL/GenBank/DDBJ databases">
        <title>Complete sequence of Syntrophobacter fumaroxidans MPOB.</title>
        <authorList>
            <consortium name="US DOE Joint Genome Institute"/>
            <person name="Copeland A."/>
            <person name="Lucas S."/>
            <person name="Lapidus A."/>
            <person name="Barry K."/>
            <person name="Detter J.C."/>
            <person name="Glavina del Rio T."/>
            <person name="Hammon N."/>
            <person name="Israni S."/>
            <person name="Pitluck S."/>
            <person name="Goltsman E.G."/>
            <person name="Martinez M."/>
            <person name="Schmutz J."/>
            <person name="Larimer F."/>
            <person name="Land M."/>
            <person name="Hauser L."/>
            <person name="Kyrpides N."/>
            <person name="Kim E."/>
            <person name="Boone D.R."/>
            <person name="Brockman F."/>
            <person name="Culley D."/>
            <person name="Ferry J."/>
            <person name="Gunsalus R."/>
            <person name="McInerney M.J."/>
            <person name="Morrison M."/>
            <person name="Plugge C."/>
            <person name="Rohlin L."/>
            <person name="Scholten J."/>
            <person name="Sieber J."/>
            <person name="Stams A.J.M."/>
            <person name="Worm P."/>
            <person name="Henstra A.M."/>
            <person name="Richardson P."/>
        </authorList>
    </citation>
    <scope>NUCLEOTIDE SEQUENCE [LARGE SCALE GENOMIC DNA]</scope>
    <source>
        <strain evidence="2">DSM 10017 / MPOB</strain>
    </source>
</reference>
<dbReference type="RefSeq" id="WP_011700508.1">
    <property type="nucleotide sequence ID" value="NC_008554.1"/>
</dbReference>
<dbReference type="HOGENOM" id="CLU_1694630_0_0_7"/>
<gene>
    <name evidence="1" type="ordered locus">Sfum_3713</name>
</gene>
<organism evidence="1 2">
    <name type="scientific">Syntrophobacter fumaroxidans (strain DSM 10017 / MPOB)</name>
    <dbReference type="NCBI Taxonomy" id="335543"/>
    <lineage>
        <taxon>Bacteria</taxon>
        <taxon>Pseudomonadati</taxon>
        <taxon>Thermodesulfobacteriota</taxon>
        <taxon>Syntrophobacteria</taxon>
        <taxon>Syntrophobacterales</taxon>
        <taxon>Syntrophobacteraceae</taxon>
        <taxon>Syntrophobacter</taxon>
    </lineage>
</organism>
<sequence length="150" mass="16705">MGKLAFNSGLCGFRLIDAVTDVHARGIEGFKRFVRSPPFLGIEALAQLGALHVRFVTGFDKHAFLLTLKHFSKASGPPLDGPCRLRGRLIGRGDSAFSYHLEAVPEEGPRIEGEFVFATMEYDRVFRREMLAEHYREVFSCLRNGSGKGC</sequence>
<dbReference type="OrthoDB" id="5465093at2"/>